<dbReference type="Gene3D" id="2.10.25.10">
    <property type="entry name" value="Laminin"/>
    <property type="match status" value="1"/>
</dbReference>
<proteinExistence type="predicted"/>
<evidence type="ECO:0000259" key="3">
    <source>
        <dbReference type="SMART" id="SM00181"/>
    </source>
</evidence>
<dbReference type="GO" id="GO:0005509">
    <property type="term" value="F:calcium ion binding"/>
    <property type="evidence" value="ECO:0007669"/>
    <property type="project" value="InterPro"/>
</dbReference>
<dbReference type="AlphaFoldDB" id="A0A1I7WL27"/>
<sequence length="99" mass="11264">MNANLSALKSCIRTYTAPCYLCIVLSLNCYFKRFISIIDECAQADKPLCEQKCVDLPIGYKCECFEGFAIDMDDNKSCHNVNECYENKQFGILKNNVLV</sequence>
<reference evidence="5" key="1">
    <citation type="submission" date="2016-11" db="UniProtKB">
        <authorList>
            <consortium name="WormBaseParasite"/>
        </authorList>
    </citation>
    <scope>IDENTIFICATION</scope>
</reference>
<name>A0A1I7WL27_HETBA</name>
<evidence type="ECO:0000313" key="5">
    <source>
        <dbReference type="WBParaSite" id="Hba_05825"/>
    </source>
</evidence>
<accession>A0A1I7WL27</accession>
<evidence type="ECO:0000313" key="4">
    <source>
        <dbReference type="Proteomes" id="UP000095283"/>
    </source>
</evidence>
<organism evidence="4 5">
    <name type="scientific">Heterorhabditis bacteriophora</name>
    <name type="common">Entomopathogenic nematode worm</name>
    <dbReference type="NCBI Taxonomy" id="37862"/>
    <lineage>
        <taxon>Eukaryota</taxon>
        <taxon>Metazoa</taxon>
        <taxon>Ecdysozoa</taxon>
        <taxon>Nematoda</taxon>
        <taxon>Chromadorea</taxon>
        <taxon>Rhabditida</taxon>
        <taxon>Rhabditina</taxon>
        <taxon>Rhabditomorpha</taxon>
        <taxon>Strongyloidea</taxon>
        <taxon>Heterorhabditidae</taxon>
        <taxon>Heterorhabditis</taxon>
    </lineage>
</organism>
<feature type="domain" description="EGF-like" evidence="3">
    <location>
        <begin position="40"/>
        <end position="79"/>
    </location>
</feature>
<dbReference type="WBParaSite" id="Hba_05825">
    <property type="protein sequence ID" value="Hba_05825"/>
    <property type="gene ID" value="Hba_05825"/>
</dbReference>
<feature type="domain" description="EGF-like calcium-binding" evidence="2">
    <location>
        <begin position="38"/>
        <end position="79"/>
    </location>
</feature>
<dbReference type="Proteomes" id="UP000095283">
    <property type="component" value="Unplaced"/>
</dbReference>
<dbReference type="InterPro" id="IPR000742">
    <property type="entry name" value="EGF"/>
</dbReference>
<protein>
    <submittedName>
        <fullName evidence="5">EGF-like domain-containing protein</fullName>
    </submittedName>
</protein>
<evidence type="ECO:0000256" key="1">
    <source>
        <dbReference type="ARBA" id="ARBA00023157"/>
    </source>
</evidence>
<keyword evidence="4" id="KW-1185">Reference proteome</keyword>
<dbReference type="InterPro" id="IPR001881">
    <property type="entry name" value="EGF-like_Ca-bd_dom"/>
</dbReference>
<keyword evidence="1" id="KW-1015">Disulfide bond</keyword>
<dbReference type="SMART" id="SM00179">
    <property type="entry name" value="EGF_CA"/>
    <property type="match status" value="1"/>
</dbReference>
<dbReference type="SMART" id="SM00181">
    <property type="entry name" value="EGF"/>
    <property type="match status" value="1"/>
</dbReference>
<evidence type="ECO:0000259" key="2">
    <source>
        <dbReference type="SMART" id="SM00179"/>
    </source>
</evidence>
<dbReference type="SUPFAM" id="SSF57196">
    <property type="entry name" value="EGF/Laminin"/>
    <property type="match status" value="1"/>
</dbReference>